<dbReference type="VEuPathDB" id="FungiDB:RhiirFUN_002478"/>
<dbReference type="EMBL" id="LLXH01002886">
    <property type="protein sequence ID" value="PKC54943.1"/>
    <property type="molecule type" value="Genomic_DNA"/>
</dbReference>
<reference evidence="4 6" key="2">
    <citation type="submission" date="2017-10" db="EMBL/GenBank/DDBJ databases">
        <title>Genome analyses suggest a sexual origin of heterokaryosis in a supposedly ancient asexual fungus.</title>
        <authorList>
            <person name="Corradi N."/>
            <person name="Sedzielewska K."/>
            <person name="Noel J."/>
            <person name="Charron P."/>
            <person name="Farinelli L."/>
            <person name="Marton T."/>
            <person name="Kruger M."/>
            <person name="Pelin A."/>
            <person name="Brachmann A."/>
            <person name="Corradi N."/>
        </authorList>
    </citation>
    <scope>NUCLEOTIDE SEQUENCE [LARGE SCALE GENOMIC DNA]</scope>
    <source>
        <strain evidence="4 6">A1</strain>
    </source>
</reference>
<dbReference type="VEuPathDB" id="FungiDB:FUN_008337"/>
<keyword evidence="2" id="KW-0433">Leucine-rich repeat</keyword>
<dbReference type="InterPro" id="IPR032675">
    <property type="entry name" value="LRR_dom_sf"/>
</dbReference>
<dbReference type="GO" id="GO:0006913">
    <property type="term" value="P:nucleocytoplasmic transport"/>
    <property type="evidence" value="ECO:0007669"/>
    <property type="project" value="TreeGrafter"/>
</dbReference>
<dbReference type="Proteomes" id="UP000232688">
    <property type="component" value="Unassembled WGS sequence"/>
</dbReference>
<accession>A0A2N0QPN8</accession>
<evidence type="ECO:0000313" key="6">
    <source>
        <dbReference type="Proteomes" id="UP000232688"/>
    </source>
</evidence>
<keyword evidence="1" id="KW-0343">GTPase activation</keyword>
<dbReference type="Gene3D" id="3.80.10.10">
    <property type="entry name" value="Ribonuclease Inhibitor"/>
    <property type="match status" value="1"/>
</dbReference>
<dbReference type="GO" id="GO:0005096">
    <property type="term" value="F:GTPase activator activity"/>
    <property type="evidence" value="ECO:0007669"/>
    <property type="project" value="UniProtKB-KW"/>
</dbReference>
<evidence type="ECO:0000256" key="2">
    <source>
        <dbReference type="ARBA" id="ARBA00022614"/>
    </source>
</evidence>
<dbReference type="GO" id="GO:0031267">
    <property type="term" value="F:small GTPase binding"/>
    <property type="evidence" value="ECO:0007669"/>
    <property type="project" value="TreeGrafter"/>
</dbReference>
<dbReference type="VEuPathDB" id="FungiDB:RhiirA1_476417"/>
<dbReference type="VEuPathDB" id="FungiDB:RhiirA1_480198"/>
<evidence type="ECO:0000256" key="1">
    <source>
        <dbReference type="ARBA" id="ARBA00022468"/>
    </source>
</evidence>
<dbReference type="EMBL" id="LLXH01004794">
    <property type="protein sequence ID" value="PKC53019.1"/>
    <property type="molecule type" value="Genomic_DNA"/>
</dbReference>
<dbReference type="GO" id="GO:0048471">
    <property type="term" value="C:perinuclear region of cytoplasm"/>
    <property type="evidence" value="ECO:0007669"/>
    <property type="project" value="TreeGrafter"/>
</dbReference>
<proteinExistence type="predicted"/>
<dbReference type="InterPro" id="IPR027038">
    <property type="entry name" value="RanGap"/>
</dbReference>
<comment type="caution">
    <text evidence="4">The sequence shown here is derived from an EMBL/GenBank/DDBJ whole genome shotgun (WGS) entry which is preliminary data.</text>
</comment>
<dbReference type="GO" id="GO:0005829">
    <property type="term" value="C:cytosol"/>
    <property type="evidence" value="ECO:0007669"/>
    <property type="project" value="TreeGrafter"/>
</dbReference>
<keyword evidence="3" id="KW-0677">Repeat</keyword>
<reference evidence="4 6" key="1">
    <citation type="submission" date="2017-10" db="EMBL/GenBank/DDBJ databases">
        <title>Extensive intraspecific genome diversity in a model arbuscular mycorrhizal fungus.</title>
        <authorList>
            <person name="Chen E.C.H."/>
            <person name="Morin E."/>
            <person name="Baudet D."/>
            <person name="Noel J."/>
            <person name="Ndikumana S."/>
            <person name="Charron P."/>
            <person name="St-Onge C."/>
            <person name="Giorgi J."/>
            <person name="Grigoriev I.V."/>
            <person name="Roux C."/>
            <person name="Martin F.M."/>
            <person name="Corradi N."/>
        </authorList>
    </citation>
    <scope>NUCLEOTIDE SEQUENCE [LARGE SCALE GENOMIC DNA]</scope>
    <source>
        <strain evidence="4 6">A1</strain>
    </source>
</reference>
<dbReference type="AlphaFoldDB" id="A0A2N0QPN8"/>
<evidence type="ECO:0000313" key="4">
    <source>
        <dbReference type="EMBL" id="PKC53019.1"/>
    </source>
</evidence>
<dbReference type="PANTHER" id="PTHR24113">
    <property type="entry name" value="RAN GTPASE-ACTIVATING PROTEIN 1"/>
    <property type="match status" value="1"/>
</dbReference>
<dbReference type="PANTHER" id="PTHR24113:SF12">
    <property type="entry name" value="RAN GTPASE-ACTIVATING PROTEIN 1"/>
    <property type="match status" value="1"/>
</dbReference>
<dbReference type="SMART" id="SM00368">
    <property type="entry name" value="LRR_RI"/>
    <property type="match status" value="5"/>
</dbReference>
<evidence type="ECO:0000256" key="3">
    <source>
        <dbReference type="ARBA" id="ARBA00022737"/>
    </source>
</evidence>
<organism evidence="4 6">
    <name type="scientific">Rhizophagus irregularis</name>
    <dbReference type="NCBI Taxonomy" id="588596"/>
    <lineage>
        <taxon>Eukaryota</taxon>
        <taxon>Fungi</taxon>
        <taxon>Fungi incertae sedis</taxon>
        <taxon>Mucoromycota</taxon>
        <taxon>Glomeromycotina</taxon>
        <taxon>Glomeromycetes</taxon>
        <taxon>Glomerales</taxon>
        <taxon>Glomeraceae</taxon>
        <taxon>Rhizophagus</taxon>
    </lineage>
</organism>
<dbReference type="GO" id="GO:0005634">
    <property type="term" value="C:nucleus"/>
    <property type="evidence" value="ECO:0007669"/>
    <property type="project" value="TreeGrafter"/>
</dbReference>
<sequence length="263" mass="29905">MDILPEIDLSENRITNNTIDKLIETLKTTKFKKLNLESVFTKNNKQETFEILRKICEVIKESTNLEELIISKNALGKSGAKALKVFLTNNVNLKHLIIDDAGLGEGGTVILESLLNSRRKTSYLETFSIKENVLGKQCSKLLSMVLHKHKITLTKVILSRNSFYNSDLCRIIESLSLCKKLQIINLEDNFFTKKTSKMLSRSLANWPDLKQLIINDCLICKKGVIYILEALLKGTNKNIEYLGFQYCSIDENGFYTLATKFGL</sequence>
<name>A0A2N0QPN8_9GLOM</name>
<gene>
    <name evidence="5" type="ORF">RhiirA1_476417</name>
    <name evidence="4" type="ORF">RhiirA1_480198</name>
</gene>
<evidence type="ECO:0000313" key="5">
    <source>
        <dbReference type="EMBL" id="PKC54943.1"/>
    </source>
</evidence>
<protein>
    <submittedName>
        <fullName evidence="4">RNI-like protein</fullName>
    </submittedName>
</protein>
<dbReference type="SUPFAM" id="SSF52047">
    <property type="entry name" value="RNI-like"/>
    <property type="match status" value="1"/>
</dbReference>